<evidence type="ECO:0000256" key="4">
    <source>
        <dbReference type="ARBA" id="ARBA00023125"/>
    </source>
</evidence>
<dbReference type="Gene3D" id="3.40.640.10">
    <property type="entry name" value="Type I PLP-dependent aspartate aminotransferase-like (Major domain)"/>
    <property type="match status" value="1"/>
</dbReference>
<reference evidence="8 9" key="1">
    <citation type="submission" date="2016-10" db="EMBL/GenBank/DDBJ databases">
        <authorList>
            <person name="de Groot N.N."/>
        </authorList>
    </citation>
    <scope>NUCLEOTIDE SEQUENCE [LARGE SCALE GENOMIC DNA]</scope>
    <source>
        <strain evidence="8 9">CGMCC 1.11030</strain>
    </source>
</reference>
<dbReference type="InterPro" id="IPR036388">
    <property type="entry name" value="WH-like_DNA-bd_sf"/>
</dbReference>
<dbReference type="SUPFAM" id="SSF46785">
    <property type="entry name" value="Winged helix' DNA-binding domain"/>
    <property type="match status" value="1"/>
</dbReference>
<evidence type="ECO:0000256" key="3">
    <source>
        <dbReference type="ARBA" id="ARBA00023015"/>
    </source>
</evidence>
<dbReference type="GO" id="GO:0003677">
    <property type="term" value="F:DNA binding"/>
    <property type="evidence" value="ECO:0007669"/>
    <property type="project" value="UniProtKB-KW"/>
</dbReference>
<dbReference type="OrthoDB" id="9808770at2"/>
<dbReference type="Pfam" id="PF00392">
    <property type="entry name" value="GntR"/>
    <property type="match status" value="1"/>
</dbReference>
<dbReference type="InterPro" id="IPR000524">
    <property type="entry name" value="Tscrpt_reg_HTH_GntR"/>
</dbReference>
<dbReference type="InterPro" id="IPR051446">
    <property type="entry name" value="HTH_trans_reg/aminotransferase"/>
</dbReference>
<gene>
    <name evidence="8" type="ORF">SAMN05216258_103271</name>
</gene>
<keyword evidence="3" id="KW-0805">Transcription regulation</keyword>
<evidence type="ECO:0000256" key="1">
    <source>
        <dbReference type="ARBA" id="ARBA00005384"/>
    </source>
</evidence>
<comment type="similarity">
    <text evidence="1">In the C-terminal section; belongs to the class-I pyridoxal-phosphate-dependent aminotransferase family.</text>
</comment>
<dbReference type="SMART" id="SM00345">
    <property type="entry name" value="HTH_GNTR"/>
    <property type="match status" value="1"/>
</dbReference>
<dbReference type="GO" id="GO:0030170">
    <property type="term" value="F:pyridoxal phosphate binding"/>
    <property type="evidence" value="ECO:0007669"/>
    <property type="project" value="InterPro"/>
</dbReference>
<keyword evidence="2" id="KW-0663">Pyridoxal phosphate</keyword>
<dbReference type="EMBL" id="FOQH01000003">
    <property type="protein sequence ID" value="SFH96093.1"/>
    <property type="molecule type" value="Genomic_DNA"/>
</dbReference>
<keyword evidence="4" id="KW-0238">DNA-binding</keyword>
<evidence type="ECO:0000256" key="5">
    <source>
        <dbReference type="ARBA" id="ARBA00023163"/>
    </source>
</evidence>
<dbReference type="AlphaFoldDB" id="A0A1I3EB87"/>
<dbReference type="InterPro" id="IPR004839">
    <property type="entry name" value="Aminotransferase_I/II_large"/>
</dbReference>
<feature type="region of interest" description="Disordered" evidence="6">
    <location>
        <begin position="79"/>
        <end position="98"/>
    </location>
</feature>
<feature type="compositionally biased region" description="Low complexity" evidence="6">
    <location>
        <begin position="83"/>
        <end position="95"/>
    </location>
</feature>
<name>A0A1I3EB87_9RHOB</name>
<dbReference type="Pfam" id="PF00155">
    <property type="entry name" value="Aminotran_1_2"/>
    <property type="match status" value="1"/>
</dbReference>
<dbReference type="InterPro" id="IPR015421">
    <property type="entry name" value="PyrdxlP-dep_Trfase_major"/>
</dbReference>
<evidence type="ECO:0000313" key="8">
    <source>
        <dbReference type="EMBL" id="SFH96093.1"/>
    </source>
</evidence>
<dbReference type="CDD" id="cd00609">
    <property type="entry name" value="AAT_like"/>
    <property type="match status" value="1"/>
</dbReference>
<evidence type="ECO:0000256" key="6">
    <source>
        <dbReference type="SAM" id="MobiDB-lite"/>
    </source>
</evidence>
<keyword evidence="9" id="KW-1185">Reference proteome</keyword>
<evidence type="ECO:0000259" key="7">
    <source>
        <dbReference type="PROSITE" id="PS50949"/>
    </source>
</evidence>
<dbReference type="PANTHER" id="PTHR46577">
    <property type="entry name" value="HTH-TYPE TRANSCRIPTIONAL REGULATORY PROTEIN GABR"/>
    <property type="match status" value="1"/>
</dbReference>
<feature type="domain" description="HTH gntR-type" evidence="7">
    <location>
        <begin position="14"/>
        <end position="82"/>
    </location>
</feature>
<dbReference type="Proteomes" id="UP000199377">
    <property type="component" value="Unassembled WGS sequence"/>
</dbReference>
<dbReference type="GO" id="GO:0003700">
    <property type="term" value="F:DNA-binding transcription factor activity"/>
    <property type="evidence" value="ECO:0007669"/>
    <property type="project" value="InterPro"/>
</dbReference>
<keyword evidence="5" id="KW-0804">Transcription</keyword>
<dbReference type="SUPFAM" id="SSF53383">
    <property type="entry name" value="PLP-dependent transferases"/>
    <property type="match status" value="1"/>
</dbReference>
<dbReference type="RefSeq" id="WP_092859058.1">
    <property type="nucleotide sequence ID" value="NZ_FOQH01000003.1"/>
</dbReference>
<protein>
    <submittedName>
        <fullName evidence="8">Transcriptional regulator, GntR family</fullName>
    </submittedName>
</protein>
<dbReference type="InterPro" id="IPR015424">
    <property type="entry name" value="PyrdxlP-dep_Trfase"/>
</dbReference>
<dbReference type="PANTHER" id="PTHR46577:SF1">
    <property type="entry name" value="HTH-TYPE TRANSCRIPTIONAL REGULATORY PROTEIN GABR"/>
    <property type="match status" value="1"/>
</dbReference>
<proteinExistence type="inferred from homology"/>
<organism evidence="8 9">
    <name type="scientific">Albimonas pacifica</name>
    <dbReference type="NCBI Taxonomy" id="1114924"/>
    <lineage>
        <taxon>Bacteria</taxon>
        <taxon>Pseudomonadati</taxon>
        <taxon>Pseudomonadota</taxon>
        <taxon>Alphaproteobacteria</taxon>
        <taxon>Rhodobacterales</taxon>
        <taxon>Paracoccaceae</taxon>
        <taxon>Albimonas</taxon>
    </lineage>
</organism>
<dbReference type="InterPro" id="IPR036390">
    <property type="entry name" value="WH_DNA-bd_sf"/>
</dbReference>
<accession>A0A1I3EB87</accession>
<sequence length="493" mass="54199">MRDMLIHVERAEGVSLQAQIRERLVSAILAGQFRAGAAMPSTRAMAQRLGVSRNTVMLAYQAMADDGWLTARERSGFYVSETPPESAPGAAAPAPEGRRPDWAARFRIAPTAQRNIVKPADWRKYPYPFLYGQLDSDLFPLAAWRDCMRQSMARKSFDAWTDDRFAEDDPMLVEQIRQRLLPRRGITARADEVLVTLGAQNALYLIAQLLVGRDTPVAIENPGYADARNILGLASDRVTPVPVDAEGLVVERLPRGPSLAFVTPSHQSPTSVTMSLARRRALLDWAEAQDGLVVEDDYEFEFNYRGQPTPALKSMDRADRVIYVGSLSKSLMPGLRMGFIVGPAEFVAEARALRRLMLRHPPGNNQRAVALFLALGAHDALIGRLHRHFAGRWEAMHAALDAHLPGWSQGAVFGGTCFWVRGPEGMDASVLAAEARAEGVLIEPGDVLFADPGPDGESRPRNFFRMAFSSIAEERIPEGVARLAAAARRIGAL</sequence>
<evidence type="ECO:0000256" key="2">
    <source>
        <dbReference type="ARBA" id="ARBA00022898"/>
    </source>
</evidence>
<dbReference type="Gene3D" id="1.10.10.10">
    <property type="entry name" value="Winged helix-like DNA-binding domain superfamily/Winged helix DNA-binding domain"/>
    <property type="match status" value="1"/>
</dbReference>
<dbReference type="PROSITE" id="PS50949">
    <property type="entry name" value="HTH_GNTR"/>
    <property type="match status" value="1"/>
</dbReference>
<dbReference type="PRINTS" id="PR00035">
    <property type="entry name" value="HTHGNTR"/>
</dbReference>
<dbReference type="STRING" id="1114924.SAMN05216258_103271"/>
<dbReference type="CDD" id="cd07377">
    <property type="entry name" value="WHTH_GntR"/>
    <property type="match status" value="1"/>
</dbReference>
<evidence type="ECO:0000313" key="9">
    <source>
        <dbReference type="Proteomes" id="UP000199377"/>
    </source>
</evidence>